<evidence type="ECO:0000256" key="1">
    <source>
        <dbReference type="SAM" id="MobiDB-lite"/>
    </source>
</evidence>
<reference evidence="3 4" key="1">
    <citation type="journal article" date="2019" name="Int. J. Syst. Evol. Microbiol.">
        <title>The Global Catalogue of Microorganisms (GCM) 10K type strain sequencing project: providing services to taxonomists for standard genome sequencing and annotation.</title>
        <authorList>
            <consortium name="The Broad Institute Genomics Platform"/>
            <consortium name="The Broad Institute Genome Sequencing Center for Infectious Disease"/>
            <person name="Wu L."/>
            <person name="Ma J."/>
        </authorList>
    </citation>
    <scope>NUCLEOTIDE SEQUENCE [LARGE SCALE GENOMIC DNA]</scope>
    <source>
        <strain evidence="3 4">JCM 3146</strain>
    </source>
</reference>
<feature type="compositionally biased region" description="Pro residues" evidence="1">
    <location>
        <begin position="57"/>
        <end position="71"/>
    </location>
</feature>
<dbReference type="Proteomes" id="UP001501822">
    <property type="component" value="Unassembled WGS sequence"/>
</dbReference>
<keyword evidence="2" id="KW-1133">Transmembrane helix</keyword>
<proteinExistence type="predicted"/>
<feature type="transmembrane region" description="Helical" evidence="2">
    <location>
        <begin position="100"/>
        <end position="124"/>
    </location>
</feature>
<keyword evidence="4" id="KW-1185">Reference proteome</keyword>
<name>A0ABN0W2D5_9ACTN</name>
<sequence length="355" mass="36016">MSYPYPPTGPGEQPPGGQPGGWGAPPPQGGYDPSQGGYNPSGPGWQHQETMAGGVPMGPPQMLPPQGPPPMGRMGQPPMGPMGPMGQPPMGPPPKKGNGGLVAGVIAAAVVLVGGVLGGAYYAASSGGDDDKSKTTPATVGTPEAGRPTAGQPGTAGGQYKPSYYNATKSWSLWNNLNSAAQDSKPMTVDEVFGDGEAKSQTNNIEHITMQLQGGGRLDTDCASTVWGPGLKAALQSYGCTQAIRAAYVSTDQKWVGQVVIFNLRDVNAANTLIQDMDPEAAGKGFFLPVSGASPVDRFGKGSTGASGGAYGHFVVIGWAGSADGSASESDTIAPAGLTERAGKTFLFSRNVGSH</sequence>
<gene>
    <name evidence="3" type="ORF">GCM10010151_11480</name>
</gene>
<organism evidence="3 4">
    <name type="scientific">Actinoallomurus spadix</name>
    <dbReference type="NCBI Taxonomy" id="79912"/>
    <lineage>
        <taxon>Bacteria</taxon>
        <taxon>Bacillati</taxon>
        <taxon>Actinomycetota</taxon>
        <taxon>Actinomycetes</taxon>
        <taxon>Streptosporangiales</taxon>
        <taxon>Thermomonosporaceae</taxon>
        <taxon>Actinoallomurus</taxon>
    </lineage>
</organism>
<protein>
    <submittedName>
        <fullName evidence="3">Uncharacterized protein</fullName>
    </submittedName>
</protein>
<evidence type="ECO:0000313" key="3">
    <source>
        <dbReference type="EMBL" id="GAA0323342.1"/>
    </source>
</evidence>
<feature type="region of interest" description="Disordered" evidence="1">
    <location>
        <begin position="124"/>
        <end position="158"/>
    </location>
</feature>
<feature type="compositionally biased region" description="Pro residues" evidence="1">
    <location>
        <begin position="1"/>
        <end position="17"/>
    </location>
</feature>
<evidence type="ECO:0000313" key="4">
    <source>
        <dbReference type="Proteomes" id="UP001501822"/>
    </source>
</evidence>
<feature type="region of interest" description="Disordered" evidence="1">
    <location>
        <begin position="1"/>
        <end position="96"/>
    </location>
</feature>
<keyword evidence="2" id="KW-0472">Membrane</keyword>
<feature type="compositionally biased region" description="Pro residues" evidence="1">
    <location>
        <begin position="78"/>
        <end position="95"/>
    </location>
</feature>
<accession>A0ABN0W2D5</accession>
<keyword evidence="2" id="KW-0812">Transmembrane</keyword>
<dbReference type="EMBL" id="BAAABM010000007">
    <property type="protein sequence ID" value="GAA0323342.1"/>
    <property type="molecule type" value="Genomic_DNA"/>
</dbReference>
<comment type="caution">
    <text evidence="3">The sequence shown here is derived from an EMBL/GenBank/DDBJ whole genome shotgun (WGS) entry which is preliminary data.</text>
</comment>
<evidence type="ECO:0000256" key="2">
    <source>
        <dbReference type="SAM" id="Phobius"/>
    </source>
</evidence>
<dbReference type="RefSeq" id="WP_252799738.1">
    <property type="nucleotide sequence ID" value="NZ_BAAABM010000007.1"/>
</dbReference>